<proteinExistence type="predicted"/>
<protein>
    <submittedName>
        <fullName evidence="1">Uncharacterized protein</fullName>
    </submittedName>
</protein>
<reference evidence="1 2" key="1">
    <citation type="submission" date="2023-07" db="EMBL/GenBank/DDBJ databases">
        <title>Sequencing the genomes of 1000 actinobacteria strains.</title>
        <authorList>
            <person name="Klenk H.-P."/>
        </authorList>
    </citation>
    <scope>NUCLEOTIDE SEQUENCE [LARGE SCALE GENOMIC DNA]</scope>
    <source>
        <strain evidence="1 2">DSM 44711</strain>
    </source>
</reference>
<sequence length="74" mass="8335">MDRRWFVAAAEVSWPVGCAAPWFGWVVPGRMRPEVLWLVRPAQIGWWVFRALDRRTRAGTAPGSTEPDAGEVTP</sequence>
<dbReference type="RefSeq" id="WP_310408602.1">
    <property type="nucleotide sequence ID" value="NZ_JAVDYC010000001.1"/>
</dbReference>
<name>A0AAE3ZLS9_9ACTN</name>
<evidence type="ECO:0000313" key="1">
    <source>
        <dbReference type="EMBL" id="MDR7320220.1"/>
    </source>
</evidence>
<gene>
    <name evidence="1" type="ORF">J2S44_000470</name>
</gene>
<dbReference type="AlphaFoldDB" id="A0AAE3ZLS9"/>
<accession>A0AAE3ZLS9</accession>
<keyword evidence="2" id="KW-1185">Reference proteome</keyword>
<dbReference type="Proteomes" id="UP001183629">
    <property type="component" value="Unassembled WGS sequence"/>
</dbReference>
<comment type="caution">
    <text evidence="1">The sequence shown here is derived from an EMBL/GenBank/DDBJ whole genome shotgun (WGS) entry which is preliminary data.</text>
</comment>
<organism evidence="1 2">
    <name type="scientific">Catenuloplanes niger</name>
    <dbReference type="NCBI Taxonomy" id="587534"/>
    <lineage>
        <taxon>Bacteria</taxon>
        <taxon>Bacillati</taxon>
        <taxon>Actinomycetota</taxon>
        <taxon>Actinomycetes</taxon>
        <taxon>Micromonosporales</taxon>
        <taxon>Micromonosporaceae</taxon>
        <taxon>Catenuloplanes</taxon>
    </lineage>
</organism>
<dbReference type="EMBL" id="JAVDYC010000001">
    <property type="protein sequence ID" value="MDR7320220.1"/>
    <property type="molecule type" value="Genomic_DNA"/>
</dbReference>
<evidence type="ECO:0000313" key="2">
    <source>
        <dbReference type="Proteomes" id="UP001183629"/>
    </source>
</evidence>